<dbReference type="Proteomes" id="UP000000600">
    <property type="component" value="Unassembled WGS sequence"/>
</dbReference>
<dbReference type="Gene3D" id="3.30.60.30">
    <property type="match status" value="1"/>
</dbReference>
<gene>
    <name evidence="2" type="ORF">GSPATT00005228001</name>
</gene>
<dbReference type="EMBL" id="CT868008">
    <property type="protein sequence ID" value="CAK60479.1"/>
    <property type="molecule type" value="Genomic_DNA"/>
</dbReference>
<dbReference type="OrthoDB" id="285428at2759"/>
<keyword evidence="3" id="KW-1185">Reference proteome</keyword>
<feature type="domain" description="Kazal-like" evidence="1">
    <location>
        <begin position="11"/>
        <end position="66"/>
    </location>
</feature>
<dbReference type="InParanoid" id="A0BPL2"/>
<proteinExistence type="predicted"/>
<evidence type="ECO:0000259" key="1">
    <source>
        <dbReference type="PROSITE" id="PS51465"/>
    </source>
</evidence>
<dbReference type="GeneID" id="5013661"/>
<organism evidence="2 3">
    <name type="scientific">Paramecium tetraurelia</name>
    <dbReference type="NCBI Taxonomy" id="5888"/>
    <lineage>
        <taxon>Eukaryota</taxon>
        <taxon>Sar</taxon>
        <taxon>Alveolata</taxon>
        <taxon>Ciliophora</taxon>
        <taxon>Intramacronucleata</taxon>
        <taxon>Oligohymenophorea</taxon>
        <taxon>Peniculida</taxon>
        <taxon>Parameciidae</taxon>
        <taxon>Paramecium</taxon>
    </lineage>
</organism>
<dbReference type="KEGG" id="ptm:GSPATT00005228001"/>
<dbReference type="RefSeq" id="XP_001427877.1">
    <property type="nucleotide sequence ID" value="XM_001427840.1"/>
</dbReference>
<sequence length="315" mass="35133">MLFMLMLSLVHSQIQDCQIQQGECSDNYDPVCGLNISNTSIQTFVNYCYACKASQVVKYLKGDCQKKGDDIKIDIPQTSVGVDNNNPKPTSGNYTQTISCTNPRPSVCDTSVKSICGLFDSTIKCTGQNCLQQFSNECLACRNTSIHSYFFGNCSDYKPQTPTVIQCSTETSKNCELKEQVTVCGFLDETAVCQNPPCLQPFDNKCEPCQQTNITSYFVGDCNQYQELFYSAEQQSDTFVANYQYCQVQRPSECDQQYVQTCGVLKSCKGNGCERTYDNPCSACQNNEIEGYYAGECLNSYVSLISMFIIALLIQ</sequence>
<reference evidence="2 3" key="1">
    <citation type="journal article" date="2006" name="Nature">
        <title>Global trends of whole-genome duplications revealed by the ciliate Paramecium tetraurelia.</title>
        <authorList>
            <consortium name="Genoscope"/>
            <person name="Aury J.-M."/>
            <person name="Jaillon O."/>
            <person name="Duret L."/>
            <person name="Noel B."/>
            <person name="Jubin C."/>
            <person name="Porcel B.M."/>
            <person name="Segurens B."/>
            <person name="Daubin V."/>
            <person name="Anthouard V."/>
            <person name="Aiach N."/>
            <person name="Arnaiz O."/>
            <person name="Billaut A."/>
            <person name="Beisson J."/>
            <person name="Blanc I."/>
            <person name="Bouhouche K."/>
            <person name="Camara F."/>
            <person name="Duharcourt S."/>
            <person name="Guigo R."/>
            <person name="Gogendeau D."/>
            <person name="Katinka M."/>
            <person name="Keller A.-M."/>
            <person name="Kissmehl R."/>
            <person name="Klotz C."/>
            <person name="Koll F."/>
            <person name="Le Moue A."/>
            <person name="Lepere C."/>
            <person name="Malinsky S."/>
            <person name="Nowacki M."/>
            <person name="Nowak J.K."/>
            <person name="Plattner H."/>
            <person name="Poulain J."/>
            <person name="Ruiz F."/>
            <person name="Serrano V."/>
            <person name="Zagulski M."/>
            <person name="Dessen P."/>
            <person name="Betermier M."/>
            <person name="Weissenbach J."/>
            <person name="Scarpelli C."/>
            <person name="Schachter V."/>
            <person name="Sperling L."/>
            <person name="Meyer E."/>
            <person name="Cohen J."/>
            <person name="Wincker P."/>
        </authorList>
    </citation>
    <scope>NUCLEOTIDE SEQUENCE [LARGE SCALE GENOMIC DNA]</scope>
    <source>
        <strain evidence="2 3">Stock d4-2</strain>
    </source>
</reference>
<accession>A0BPL2</accession>
<dbReference type="AlphaFoldDB" id="A0BPL2"/>
<evidence type="ECO:0000313" key="2">
    <source>
        <dbReference type="EMBL" id="CAK60479.1"/>
    </source>
</evidence>
<protein>
    <recommendedName>
        <fullName evidence="1">Kazal-like domain-containing protein</fullName>
    </recommendedName>
</protein>
<dbReference type="OMA" id="NGCERTY"/>
<dbReference type="HOGENOM" id="CLU_881274_0_0_1"/>
<dbReference type="InterPro" id="IPR002350">
    <property type="entry name" value="Kazal_dom"/>
</dbReference>
<dbReference type="PROSITE" id="PS51465">
    <property type="entry name" value="KAZAL_2"/>
    <property type="match status" value="1"/>
</dbReference>
<evidence type="ECO:0000313" key="3">
    <source>
        <dbReference type="Proteomes" id="UP000000600"/>
    </source>
</evidence>
<name>A0BPL2_PARTE</name>